<evidence type="ECO:0000256" key="6">
    <source>
        <dbReference type="PIRSR" id="PIRSR001227-2"/>
    </source>
</evidence>
<comment type="cofactor">
    <cofactor evidence="6">
        <name>Ca(2+)</name>
        <dbReference type="ChEBI" id="CHEBI:29108"/>
    </cofactor>
    <text evidence="6">Binds 1 Ca(2+) ion per dimer.</text>
</comment>
<dbReference type="InterPro" id="IPR043146">
    <property type="entry name" value="Penicillin_amidase_N_B-knob"/>
</dbReference>
<feature type="binding site" evidence="6">
    <location>
        <position position="293"/>
    </location>
    <ligand>
        <name>Ca(2+)</name>
        <dbReference type="ChEBI" id="CHEBI:29108"/>
    </ligand>
</feature>
<evidence type="ECO:0000256" key="5">
    <source>
        <dbReference type="PIRSR" id="PIRSR001227-1"/>
    </source>
</evidence>
<dbReference type="InterPro" id="IPR043147">
    <property type="entry name" value="Penicillin_amidase_A-knob"/>
</dbReference>
<name>A0A7X4HB22_9BURK</name>
<dbReference type="SUPFAM" id="SSF56235">
    <property type="entry name" value="N-terminal nucleophile aminohydrolases (Ntn hydrolases)"/>
    <property type="match status" value="1"/>
</dbReference>
<dbReference type="InterPro" id="IPR002692">
    <property type="entry name" value="S45"/>
</dbReference>
<organism evidence="8 9">
    <name type="scientific">Pseudoduganella aquatica</name>
    <dbReference type="NCBI Taxonomy" id="2660641"/>
    <lineage>
        <taxon>Bacteria</taxon>
        <taxon>Pseudomonadati</taxon>
        <taxon>Pseudomonadota</taxon>
        <taxon>Betaproteobacteria</taxon>
        <taxon>Burkholderiales</taxon>
        <taxon>Oxalobacteraceae</taxon>
        <taxon>Telluria group</taxon>
        <taxon>Pseudoduganella</taxon>
    </lineage>
</organism>
<evidence type="ECO:0000256" key="3">
    <source>
        <dbReference type="ARBA" id="ARBA00022801"/>
    </source>
</evidence>
<dbReference type="PIRSF" id="PIRSF001227">
    <property type="entry name" value="Pen_acylase"/>
    <property type="match status" value="1"/>
</dbReference>
<dbReference type="GO" id="GO:0017000">
    <property type="term" value="P:antibiotic biosynthetic process"/>
    <property type="evidence" value="ECO:0007669"/>
    <property type="project" value="InterPro"/>
</dbReference>
<dbReference type="GO" id="GO:0046872">
    <property type="term" value="F:metal ion binding"/>
    <property type="evidence" value="ECO:0007669"/>
    <property type="project" value="UniProtKB-KW"/>
</dbReference>
<dbReference type="Pfam" id="PF01804">
    <property type="entry name" value="Penicil_amidase"/>
    <property type="match status" value="1"/>
</dbReference>
<feature type="active site" description="Nucleophile" evidence="5">
    <location>
        <position position="220"/>
    </location>
</feature>
<keyword evidence="6" id="KW-0479">Metal-binding</keyword>
<evidence type="ECO:0000256" key="2">
    <source>
        <dbReference type="ARBA" id="ARBA00022729"/>
    </source>
</evidence>
<keyword evidence="3" id="KW-0378">Hydrolase</keyword>
<evidence type="ECO:0000313" key="9">
    <source>
        <dbReference type="Proteomes" id="UP000450676"/>
    </source>
</evidence>
<dbReference type="InterPro" id="IPR029055">
    <property type="entry name" value="Ntn_hydrolases_N"/>
</dbReference>
<evidence type="ECO:0000313" key="8">
    <source>
        <dbReference type="EMBL" id="MYN07953.1"/>
    </source>
</evidence>
<feature type="signal peptide" evidence="7">
    <location>
        <begin position="1"/>
        <end position="24"/>
    </location>
</feature>
<gene>
    <name evidence="8" type="ORF">GTP77_11460</name>
</gene>
<reference evidence="8 9" key="1">
    <citation type="submission" date="2019-12" db="EMBL/GenBank/DDBJ databases">
        <title>Novel species isolated from a subtropical stream in China.</title>
        <authorList>
            <person name="Lu H."/>
        </authorList>
    </citation>
    <scope>NUCLEOTIDE SEQUENCE [LARGE SCALE GENOMIC DNA]</scope>
    <source>
        <strain evidence="8 9">FT127W</strain>
    </source>
</reference>
<keyword evidence="9" id="KW-1185">Reference proteome</keyword>
<dbReference type="Gene3D" id="3.60.20.10">
    <property type="entry name" value="Glutamine Phosphoribosylpyrophosphate, subunit 1, domain 1"/>
    <property type="match status" value="1"/>
</dbReference>
<dbReference type="Proteomes" id="UP000450676">
    <property type="component" value="Unassembled WGS sequence"/>
</dbReference>
<protein>
    <submittedName>
        <fullName evidence="8">Acylase</fullName>
    </submittedName>
</protein>
<keyword evidence="2 7" id="KW-0732">Signal</keyword>
<sequence>MSRWSFLLLAAACGASAASLCASAAQSGTPATPRAAAAVPPSKAEAARLKGLAQRVTILRDKWGIPHVYGQTDADAVFGLLYAQAEDDFHRVELNYINAMGRLAEVQGEAELYRDLRMKLFITPESLKAQYAAAPAWLKKLMNAYADGLNYYLLTHPDVQPALITRFEPWMALSFSEGSIGGDIESVDLKELERFYGKTPQPLPPLALAGSDLDHEPSGSNGFAIAPAISKSGHAMLMINPHTSFYFRPEVQVSSMEGLNAYGAVTWGQFFVYQGFNERLGWMHTSGGGDVIDEFLETVSGKDGKFVYKYGREERPVKAVPLRLPYKTAAGMAEKTVTAYFTHHGPVVRAIDGRWVSVSLMNEPLKALQQSWLRTKARNYAEFCKVMELRTNSSNNTVYADADGNIAYFHGNFIPVRDPRFNYRKPVDGSDPATDWKGLHAVKDTIQLFNPKNGWIQNTNSTPFTAAGAYSPKAADYPAYMAAQPENARGIHAVRVLENKKDFTLESLIASAYDSQLTAFEPLLPQLFAAWDELPDGDTLKSSLAPQVHVLRRWDMRYSLASVQTSLAIFWLQDLAKIFGPAARKMELPVLDYIATQLAPQERLYALARASAKLNEDFGSWQTPWGEINRFQRLTGDVVQPFDDSKPSIPVPYASGNWGALAAYGQTSAPKTKRIYGERGNSFVAAVEFGKRVRARSILAGGQSGNPASPHFMDQAEMYARGEFKDVLFYKEDVEKHLERKYHPGE</sequence>
<comment type="caution">
    <text evidence="8">The sequence shown here is derived from an EMBL/GenBank/DDBJ whole genome shotgun (WGS) entry which is preliminary data.</text>
</comment>
<keyword evidence="4" id="KW-0865">Zymogen</keyword>
<evidence type="ECO:0000256" key="1">
    <source>
        <dbReference type="ARBA" id="ARBA00006586"/>
    </source>
</evidence>
<dbReference type="PANTHER" id="PTHR34218:SF3">
    <property type="entry name" value="ACYL-HOMOSERINE LACTONE ACYLASE PVDQ"/>
    <property type="match status" value="1"/>
</dbReference>
<feature type="chain" id="PRO_5030659392" evidence="7">
    <location>
        <begin position="25"/>
        <end position="746"/>
    </location>
</feature>
<comment type="similarity">
    <text evidence="1">Belongs to the peptidase S45 family.</text>
</comment>
<evidence type="ECO:0000256" key="4">
    <source>
        <dbReference type="ARBA" id="ARBA00023145"/>
    </source>
</evidence>
<dbReference type="InterPro" id="IPR023343">
    <property type="entry name" value="Penicillin_amidase_dom1"/>
</dbReference>
<accession>A0A7X4HB22</accession>
<keyword evidence="6" id="KW-0106">Calcium</keyword>
<dbReference type="AlphaFoldDB" id="A0A7X4HB22"/>
<dbReference type="PANTHER" id="PTHR34218">
    <property type="entry name" value="PEPTIDASE S45 PENICILLIN AMIDASE"/>
    <property type="match status" value="1"/>
</dbReference>
<dbReference type="Gene3D" id="1.10.439.10">
    <property type="entry name" value="Penicillin Amidohydrolase, domain 1"/>
    <property type="match status" value="1"/>
</dbReference>
<dbReference type="EMBL" id="WWCU01000010">
    <property type="protein sequence ID" value="MYN07953.1"/>
    <property type="molecule type" value="Genomic_DNA"/>
</dbReference>
<dbReference type="Gene3D" id="2.30.120.10">
    <property type="match status" value="1"/>
</dbReference>
<feature type="binding site" evidence="6">
    <location>
        <position position="290"/>
    </location>
    <ligand>
        <name>Ca(2+)</name>
        <dbReference type="ChEBI" id="CHEBI:29108"/>
    </ligand>
</feature>
<dbReference type="GO" id="GO:0016811">
    <property type="term" value="F:hydrolase activity, acting on carbon-nitrogen (but not peptide) bonds, in linear amides"/>
    <property type="evidence" value="ECO:0007669"/>
    <property type="project" value="InterPro"/>
</dbReference>
<proteinExistence type="inferred from homology"/>
<dbReference type="InterPro" id="IPR014395">
    <property type="entry name" value="Pen/GL7ACA/AHL_acylase"/>
</dbReference>
<evidence type="ECO:0000256" key="7">
    <source>
        <dbReference type="SAM" id="SignalP"/>
    </source>
</evidence>
<dbReference type="RefSeq" id="WP_161072293.1">
    <property type="nucleotide sequence ID" value="NZ_WWCU01000010.1"/>
</dbReference>
<dbReference type="Gene3D" id="1.10.1400.10">
    <property type="match status" value="1"/>
</dbReference>